<feature type="transmembrane region" description="Helical" evidence="3">
    <location>
        <begin position="308"/>
        <end position="327"/>
    </location>
</feature>
<dbReference type="InterPro" id="IPR000873">
    <property type="entry name" value="AMP-dep_synth/lig_dom"/>
</dbReference>
<accession>W4JN99</accession>
<dbReference type="FunFam" id="3.30.300.30:FF:000007">
    <property type="entry name" value="4-coumarate--CoA ligase 2"/>
    <property type="match status" value="1"/>
</dbReference>
<dbReference type="InterPro" id="IPR025110">
    <property type="entry name" value="AMP-bd_C"/>
</dbReference>
<gene>
    <name evidence="6" type="primary">acs1</name>
    <name evidence="6" type="ORF">HETIRDRAFT_442781</name>
</gene>
<dbReference type="AlphaFoldDB" id="W4JN99"/>
<dbReference type="Proteomes" id="UP000030671">
    <property type="component" value="Unassembled WGS sequence"/>
</dbReference>
<keyword evidence="3" id="KW-0812">Transmembrane</keyword>
<feature type="domain" description="AMP-dependent synthetase/ligase" evidence="4">
    <location>
        <begin position="26"/>
        <end position="412"/>
    </location>
</feature>
<dbReference type="PROSITE" id="PS00455">
    <property type="entry name" value="AMP_BINDING"/>
    <property type="match status" value="1"/>
</dbReference>
<dbReference type="RefSeq" id="XP_009553412.1">
    <property type="nucleotide sequence ID" value="XM_009555117.1"/>
</dbReference>
<evidence type="ECO:0000313" key="6">
    <source>
        <dbReference type="EMBL" id="ETW74954.1"/>
    </source>
</evidence>
<dbReference type="GeneID" id="20675486"/>
<dbReference type="CDD" id="cd05911">
    <property type="entry name" value="Firefly_Luc_like"/>
    <property type="match status" value="1"/>
</dbReference>
<sequence>MSIHTSPYPTLPIPSQSVYTFLFSSNRHPRSLAAFIDAPTGRTISRAELHSLTLSLAHGLRNNSDRRVRRGDTIMIFSPNSLVWPVAILGVFAAGARATLANSGYTPDELKFQYEDSRAHLVIAHPDLVGVVLEMFKLKGVSETEARKRIVLAELDGSQARKDGLLGLDVLMSQGALTAEETFEGDQADETTLLCYSSGTTGNPKGVETTHRNLANVIAMIESAFAKLTPGKDVILNVLPYYHIYGMAKILLYPFFVGIPVVIMPKFDPTDFCRNIETYHITTSLIVPPILLALVHHPATTQFNMTSLNFLSCGAAPLGAALLYSAIEKLKSVGAIVDIAQGYGLTETSPVTHIVPRKDTLRKVGSIGVLLPNLEARIVVREKDDGEADVDAKEGEPGELWIRGPTVMKGYLNNVAATRNAITSSGWFKTGDIAIVDADGFYAIVDRKKELIKYKGFQVPPAELESVLLQHPQIIDAAVIGIEDASQATELPRAYIVHKDSLPSPAESAAFARQIQTWIEGRVARHKFLRGGVVVVDAIPKSTSGKILRRHLRDRAREEMAGQVAVKARL</sequence>
<evidence type="ECO:0000256" key="2">
    <source>
        <dbReference type="ARBA" id="ARBA00022598"/>
    </source>
</evidence>
<feature type="domain" description="AMP-binding enzyme C-terminal" evidence="5">
    <location>
        <begin position="463"/>
        <end position="546"/>
    </location>
</feature>
<feature type="transmembrane region" description="Helical" evidence="3">
    <location>
        <begin position="279"/>
        <end position="296"/>
    </location>
</feature>
<dbReference type="EC" id="6.2.1.3" evidence="6"/>
<organism evidence="6 7">
    <name type="scientific">Heterobasidion irregulare (strain TC 32-1)</name>
    <dbReference type="NCBI Taxonomy" id="747525"/>
    <lineage>
        <taxon>Eukaryota</taxon>
        <taxon>Fungi</taxon>
        <taxon>Dikarya</taxon>
        <taxon>Basidiomycota</taxon>
        <taxon>Agaricomycotina</taxon>
        <taxon>Agaricomycetes</taxon>
        <taxon>Russulales</taxon>
        <taxon>Bondarzewiaceae</taxon>
        <taxon>Heterobasidion</taxon>
        <taxon>Heterobasidion annosum species complex</taxon>
    </lineage>
</organism>
<dbReference type="EMBL" id="KI925467">
    <property type="protein sequence ID" value="ETW74954.1"/>
    <property type="molecule type" value="Genomic_DNA"/>
</dbReference>
<dbReference type="GO" id="GO:0004467">
    <property type="term" value="F:long-chain fatty acid-CoA ligase activity"/>
    <property type="evidence" value="ECO:0007669"/>
    <property type="project" value="UniProtKB-EC"/>
</dbReference>
<keyword evidence="7" id="KW-1185">Reference proteome</keyword>
<dbReference type="Gene3D" id="3.30.300.30">
    <property type="match status" value="1"/>
</dbReference>
<dbReference type="PANTHER" id="PTHR24096">
    <property type="entry name" value="LONG-CHAIN-FATTY-ACID--COA LIGASE"/>
    <property type="match status" value="1"/>
</dbReference>
<dbReference type="InParanoid" id="W4JN99"/>
<dbReference type="KEGG" id="hir:HETIRDRAFT_442781"/>
<dbReference type="eggNOG" id="KOG1176">
    <property type="taxonomic scope" value="Eukaryota"/>
</dbReference>
<reference evidence="6 7" key="1">
    <citation type="journal article" date="2012" name="New Phytol.">
        <title>Insight into trade-off between wood decay and parasitism from the genome of a fungal forest pathogen.</title>
        <authorList>
            <person name="Olson A."/>
            <person name="Aerts A."/>
            <person name="Asiegbu F."/>
            <person name="Belbahri L."/>
            <person name="Bouzid O."/>
            <person name="Broberg A."/>
            <person name="Canback B."/>
            <person name="Coutinho P.M."/>
            <person name="Cullen D."/>
            <person name="Dalman K."/>
            <person name="Deflorio G."/>
            <person name="van Diepen L.T."/>
            <person name="Dunand C."/>
            <person name="Duplessis S."/>
            <person name="Durling M."/>
            <person name="Gonthier P."/>
            <person name="Grimwood J."/>
            <person name="Fossdal C.G."/>
            <person name="Hansson D."/>
            <person name="Henrissat B."/>
            <person name="Hietala A."/>
            <person name="Himmelstrand K."/>
            <person name="Hoffmeister D."/>
            <person name="Hogberg N."/>
            <person name="James T.Y."/>
            <person name="Karlsson M."/>
            <person name="Kohler A."/>
            <person name="Kues U."/>
            <person name="Lee Y.H."/>
            <person name="Lin Y.C."/>
            <person name="Lind M."/>
            <person name="Lindquist E."/>
            <person name="Lombard V."/>
            <person name="Lucas S."/>
            <person name="Lunden K."/>
            <person name="Morin E."/>
            <person name="Murat C."/>
            <person name="Park J."/>
            <person name="Raffaello T."/>
            <person name="Rouze P."/>
            <person name="Salamov A."/>
            <person name="Schmutz J."/>
            <person name="Solheim H."/>
            <person name="Stahlberg J."/>
            <person name="Velez H."/>
            <person name="de Vries R.P."/>
            <person name="Wiebenga A."/>
            <person name="Woodward S."/>
            <person name="Yakovlev I."/>
            <person name="Garbelotto M."/>
            <person name="Martin F."/>
            <person name="Grigoriev I.V."/>
            <person name="Stenlid J."/>
        </authorList>
    </citation>
    <scope>NUCLEOTIDE SEQUENCE [LARGE SCALE GENOMIC DNA]</scope>
    <source>
        <strain evidence="6 7">TC 32-1</strain>
    </source>
</reference>
<proteinExistence type="inferred from homology"/>
<name>W4JN99_HETIT</name>
<evidence type="ECO:0000259" key="5">
    <source>
        <dbReference type="Pfam" id="PF13193"/>
    </source>
</evidence>
<protein>
    <submittedName>
        <fullName evidence="6">Expressed putative fatty acid biosynthesis enzyme</fullName>
        <ecNumber evidence="6">6.2.1.3</ecNumber>
    </submittedName>
</protein>
<dbReference type="HOGENOM" id="CLU_000022_59_2_1"/>
<dbReference type="InterPro" id="IPR020845">
    <property type="entry name" value="AMP-binding_CS"/>
</dbReference>
<dbReference type="Gene3D" id="3.40.50.12780">
    <property type="entry name" value="N-terminal domain of ligase-like"/>
    <property type="match status" value="1"/>
</dbReference>
<keyword evidence="3" id="KW-1133">Transmembrane helix</keyword>
<dbReference type="Pfam" id="PF13193">
    <property type="entry name" value="AMP-binding_C"/>
    <property type="match status" value="1"/>
</dbReference>
<comment type="similarity">
    <text evidence="1">Belongs to the ATP-dependent AMP-binding enzyme family.</text>
</comment>
<feature type="transmembrane region" description="Helical" evidence="3">
    <location>
        <begin position="250"/>
        <end position="267"/>
    </location>
</feature>
<evidence type="ECO:0000313" key="7">
    <source>
        <dbReference type="Proteomes" id="UP000030671"/>
    </source>
</evidence>
<dbReference type="OrthoDB" id="1898221at2759"/>
<dbReference type="InterPro" id="IPR042099">
    <property type="entry name" value="ANL_N_sf"/>
</dbReference>
<dbReference type="Pfam" id="PF00501">
    <property type="entry name" value="AMP-binding"/>
    <property type="match status" value="1"/>
</dbReference>
<evidence type="ECO:0000256" key="3">
    <source>
        <dbReference type="SAM" id="Phobius"/>
    </source>
</evidence>
<evidence type="ECO:0000259" key="4">
    <source>
        <dbReference type="Pfam" id="PF00501"/>
    </source>
</evidence>
<dbReference type="SUPFAM" id="SSF56801">
    <property type="entry name" value="Acetyl-CoA synthetase-like"/>
    <property type="match status" value="1"/>
</dbReference>
<keyword evidence="2 6" id="KW-0436">Ligase</keyword>
<dbReference type="STRING" id="747525.W4JN99"/>
<dbReference type="PANTHER" id="PTHR24096:SF149">
    <property type="entry name" value="AMP-BINDING DOMAIN-CONTAINING PROTEIN-RELATED"/>
    <property type="match status" value="1"/>
</dbReference>
<keyword evidence="3" id="KW-0472">Membrane</keyword>
<evidence type="ECO:0000256" key="1">
    <source>
        <dbReference type="ARBA" id="ARBA00006432"/>
    </source>
</evidence>
<dbReference type="InterPro" id="IPR045851">
    <property type="entry name" value="AMP-bd_C_sf"/>
</dbReference>
<dbReference type="FunCoup" id="W4JN99">
    <property type="interactions" value="328"/>
</dbReference>